<proteinExistence type="inferred from homology"/>
<comment type="similarity">
    <text evidence="1">Belongs to the thioesterase PaaI family.</text>
</comment>
<dbReference type="SUPFAM" id="SSF54637">
    <property type="entry name" value="Thioesterase/thiol ester dehydrase-isomerase"/>
    <property type="match status" value="1"/>
</dbReference>
<gene>
    <name evidence="4" type="ORF">GA838_04840</name>
</gene>
<dbReference type="Proteomes" id="UP001281024">
    <property type="component" value="Unassembled WGS sequence"/>
</dbReference>
<evidence type="ECO:0000313" key="5">
    <source>
        <dbReference type="Proteomes" id="UP001281024"/>
    </source>
</evidence>
<keyword evidence="2" id="KW-0378">Hydrolase</keyword>
<evidence type="ECO:0000256" key="1">
    <source>
        <dbReference type="ARBA" id="ARBA00008324"/>
    </source>
</evidence>
<sequence>MENLGIEIEYANQQKTLVSIVVTDRLKDPSGFLHDGFTSVLAETAASISANCLAKKDQIAVGVNVNTNHFIPVKDGLLKALAEPIAISNTTQLWKVEIFQYPTKKIICRSIVTTILKNK</sequence>
<dbReference type="GO" id="GO:0005829">
    <property type="term" value="C:cytosol"/>
    <property type="evidence" value="ECO:0007669"/>
    <property type="project" value="TreeGrafter"/>
</dbReference>
<organism evidence="4 5">
    <name type="scientific">Oenococcus oeni</name>
    <name type="common">Leuconostoc oenos</name>
    <dbReference type="NCBI Taxonomy" id="1247"/>
    <lineage>
        <taxon>Bacteria</taxon>
        <taxon>Bacillati</taxon>
        <taxon>Bacillota</taxon>
        <taxon>Bacilli</taxon>
        <taxon>Lactobacillales</taxon>
        <taxon>Lactobacillaceae</taxon>
        <taxon>Oenococcus</taxon>
    </lineage>
</organism>
<accession>A0AAJ2P2U4</accession>
<dbReference type="InterPro" id="IPR003736">
    <property type="entry name" value="PAAI_dom"/>
</dbReference>
<dbReference type="PANTHER" id="PTHR43240:SF5">
    <property type="entry name" value="1,4-DIHYDROXY-2-NAPHTHOYL-COA THIOESTERASE 1"/>
    <property type="match status" value="1"/>
</dbReference>
<evidence type="ECO:0000256" key="2">
    <source>
        <dbReference type="ARBA" id="ARBA00022801"/>
    </source>
</evidence>
<protein>
    <submittedName>
        <fullName evidence="4">Hotdog fold thioesterase</fullName>
    </submittedName>
</protein>
<dbReference type="EMBL" id="WERV01000003">
    <property type="protein sequence ID" value="MDV7715094.1"/>
    <property type="molecule type" value="Genomic_DNA"/>
</dbReference>
<dbReference type="CDD" id="cd03443">
    <property type="entry name" value="PaaI_thioesterase"/>
    <property type="match status" value="1"/>
</dbReference>
<comment type="caution">
    <text evidence="4">The sequence shown here is derived from an EMBL/GenBank/DDBJ whole genome shotgun (WGS) entry which is preliminary data.</text>
</comment>
<evidence type="ECO:0000313" key="4">
    <source>
        <dbReference type="EMBL" id="MDV7715094.1"/>
    </source>
</evidence>
<dbReference type="NCBIfam" id="TIGR00369">
    <property type="entry name" value="unchar_dom_1"/>
    <property type="match status" value="1"/>
</dbReference>
<dbReference type="PANTHER" id="PTHR43240">
    <property type="entry name" value="1,4-DIHYDROXY-2-NAPHTHOYL-COA THIOESTERASE 1"/>
    <property type="match status" value="1"/>
</dbReference>
<dbReference type="Gene3D" id="3.10.129.10">
    <property type="entry name" value="Hotdog Thioesterase"/>
    <property type="match status" value="1"/>
</dbReference>
<dbReference type="InterPro" id="IPR006683">
    <property type="entry name" value="Thioestr_dom"/>
</dbReference>
<dbReference type="AlphaFoldDB" id="A0AAJ2P2U4"/>
<dbReference type="Pfam" id="PF03061">
    <property type="entry name" value="4HBT"/>
    <property type="match status" value="1"/>
</dbReference>
<dbReference type="InterPro" id="IPR029069">
    <property type="entry name" value="HotDog_dom_sf"/>
</dbReference>
<evidence type="ECO:0000259" key="3">
    <source>
        <dbReference type="Pfam" id="PF03061"/>
    </source>
</evidence>
<dbReference type="GO" id="GO:0061522">
    <property type="term" value="F:1,4-dihydroxy-2-naphthoyl-CoA thioesterase activity"/>
    <property type="evidence" value="ECO:0007669"/>
    <property type="project" value="TreeGrafter"/>
</dbReference>
<reference evidence="4" key="1">
    <citation type="submission" date="2019-10" db="EMBL/GenBank/DDBJ databases">
        <title>Malate fermentation in French cider.</title>
        <authorList>
            <person name="Cousin F.J."/>
            <person name="Medina Fernandez S."/>
            <person name="Misery B."/>
            <person name="Laplace J.-M."/>
            <person name="Cretenet M."/>
        </authorList>
    </citation>
    <scope>NUCLEOTIDE SEQUENCE</scope>
    <source>
        <strain evidence="4">UCMA15129</strain>
    </source>
</reference>
<name>A0AAJ2P2U4_OENOE</name>
<feature type="domain" description="Thioesterase" evidence="3">
    <location>
        <begin position="31"/>
        <end position="104"/>
    </location>
</feature>